<accession>W9ZXK1</accession>
<dbReference type="VEuPathDB" id="FungiDB:FOMG_09738"/>
<evidence type="ECO:0000313" key="1">
    <source>
        <dbReference type="EMBL" id="EXK36564.1"/>
    </source>
</evidence>
<organism evidence="1">
    <name type="scientific">Fusarium oxysporum f. sp. melonis 26406</name>
    <dbReference type="NCBI Taxonomy" id="1089452"/>
    <lineage>
        <taxon>Eukaryota</taxon>
        <taxon>Fungi</taxon>
        <taxon>Dikarya</taxon>
        <taxon>Ascomycota</taxon>
        <taxon>Pezizomycotina</taxon>
        <taxon>Sordariomycetes</taxon>
        <taxon>Hypocreomycetidae</taxon>
        <taxon>Hypocreales</taxon>
        <taxon>Nectriaceae</taxon>
        <taxon>Fusarium</taxon>
        <taxon>Fusarium oxysporum species complex</taxon>
    </lineage>
</organism>
<dbReference type="EMBL" id="JH659334">
    <property type="protein sequence ID" value="EXK36564.1"/>
    <property type="molecule type" value="Genomic_DNA"/>
</dbReference>
<dbReference type="Proteomes" id="UP000030703">
    <property type="component" value="Unassembled WGS sequence"/>
</dbReference>
<reference evidence="1" key="2">
    <citation type="submission" date="2012-05" db="EMBL/GenBank/DDBJ databases">
        <title>Annotation of the Genome Sequence of Fusarium oxysporum f. sp. melonis 26406.</title>
        <authorList>
            <consortium name="The Broad Institute Genomics Platform"/>
            <person name="Ma L.-J."/>
            <person name="Corby-Kistler H."/>
            <person name="Broz K."/>
            <person name="Gale L.R."/>
            <person name="Jonkers W."/>
            <person name="O'Donnell K."/>
            <person name="Ploetz R."/>
            <person name="Steinberg C."/>
            <person name="Schwartz D.C."/>
            <person name="VanEtten H."/>
            <person name="Zhou S."/>
            <person name="Young S.K."/>
            <person name="Zeng Q."/>
            <person name="Gargeya S."/>
            <person name="Fitzgerald M."/>
            <person name="Abouelleil A."/>
            <person name="Alvarado L."/>
            <person name="Chapman S.B."/>
            <person name="Gainer-Dewar J."/>
            <person name="Goldberg J."/>
            <person name="Griggs A."/>
            <person name="Gujja S."/>
            <person name="Hansen M."/>
            <person name="Howarth C."/>
            <person name="Imamovic A."/>
            <person name="Ireland A."/>
            <person name="Larimer J."/>
            <person name="McCowan C."/>
            <person name="Murphy C."/>
            <person name="Pearson M."/>
            <person name="Poon T.W."/>
            <person name="Priest M."/>
            <person name="Roberts A."/>
            <person name="Saif S."/>
            <person name="Shea T."/>
            <person name="Sykes S."/>
            <person name="Wortman J."/>
            <person name="Nusbaum C."/>
            <person name="Birren B."/>
        </authorList>
    </citation>
    <scope>NUCLEOTIDE SEQUENCE</scope>
    <source>
        <strain evidence="1">26406</strain>
    </source>
</reference>
<proteinExistence type="predicted"/>
<reference evidence="1" key="1">
    <citation type="submission" date="2012-04" db="EMBL/GenBank/DDBJ databases">
        <title>The Genome Sequence of Fusarium oxysporum melonis.</title>
        <authorList>
            <consortium name="The Broad Institute Genome Sequencing Platform"/>
            <person name="Ma L.-J."/>
            <person name="Gale L.R."/>
            <person name="Schwartz D.C."/>
            <person name="Zhou S."/>
            <person name="Corby-Kistler H."/>
            <person name="Young S.K."/>
            <person name="Zeng Q."/>
            <person name="Gargeya S."/>
            <person name="Fitzgerald M."/>
            <person name="Haas B."/>
            <person name="Abouelleil A."/>
            <person name="Alvarado L."/>
            <person name="Arachchi H.M."/>
            <person name="Berlin A."/>
            <person name="Brown A."/>
            <person name="Chapman S.B."/>
            <person name="Chen Z."/>
            <person name="Dunbar C."/>
            <person name="Freedman E."/>
            <person name="Gearin G."/>
            <person name="Goldberg J."/>
            <person name="Griggs A."/>
            <person name="Gujja S."/>
            <person name="Heiman D."/>
            <person name="Howarth C."/>
            <person name="Larson L."/>
            <person name="Lui A."/>
            <person name="MacDonald P.J.P."/>
            <person name="Montmayeur A."/>
            <person name="Murphy C."/>
            <person name="Neiman D."/>
            <person name="Pearson M."/>
            <person name="Priest M."/>
            <person name="Roberts A."/>
            <person name="Saif S."/>
            <person name="Shea T."/>
            <person name="Shenoy N."/>
            <person name="Sisk P."/>
            <person name="Stolte C."/>
            <person name="Sykes S."/>
            <person name="Wortman J."/>
            <person name="Nusbaum C."/>
            <person name="Birren B."/>
        </authorList>
    </citation>
    <scope>NUCLEOTIDE SEQUENCE</scope>
    <source>
        <strain evidence="1">26406</strain>
    </source>
</reference>
<gene>
    <name evidence="1" type="ORF">FOMG_09738</name>
</gene>
<sequence>MCLSSTCVSPTALSCDLIQSITNPPSQPRSANIYTVNSTNSTAHFNSMNHAQYGPLPPPDAMLLMKACCCLDTP</sequence>
<dbReference type="AlphaFoldDB" id="W9ZXK1"/>
<name>W9ZXK1_FUSOX</name>
<dbReference type="HOGENOM" id="CLU_2687926_0_0_1"/>
<protein>
    <submittedName>
        <fullName evidence="1">Uncharacterized protein</fullName>
    </submittedName>
</protein>